<proteinExistence type="predicted"/>
<gene>
    <name evidence="2" type="ORF">JN11_04017</name>
</gene>
<dbReference type="NCBIfam" id="TIGR03725">
    <property type="entry name" value="T6A_YeaZ"/>
    <property type="match status" value="1"/>
</dbReference>
<name>A0A562TS67_9SPHI</name>
<dbReference type="Proteomes" id="UP000317010">
    <property type="component" value="Unassembled WGS sequence"/>
</dbReference>
<dbReference type="GO" id="GO:0002949">
    <property type="term" value="P:tRNA threonylcarbamoyladenosine modification"/>
    <property type="evidence" value="ECO:0007669"/>
    <property type="project" value="InterPro"/>
</dbReference>
<reference evidence="2 3" key="1">
    <citation type="submission" date="2019-07" db="EMBL/GenBank/DDBJ databases">
        <title>Genomic Encyclopedia of Archaeal and Bacterial Type Strains, Phase II (KMG-II): from individual species to whole genera.</title>
        <authorList>
            <person name="Goeker M."/>
        </authorList>
    </citation>
    <scope>NUCLEOTIDE SEQUENCE [LARGE SCALE GENOMIC DNA]</scope>
    <source>
        <strain evidence="2 3">ATCC BAA-1854</strain>
    </source>
</reference>
<dbReference type="RefSeq" id="WP_144915352.1">
    <property type="nucleotide sequence ID" value="NZ_VLLI01000013.1"/>
</dbReference>
<dbReference type="Gene3D" id="3.30.420.40">
    <property type="match status" value="2"/>
</dbReference>
<dbReference type="InterPro" id="IPR000905">
    <property type="entry name" value="Gcp-like_dom"/>
</dbReference>
<dbReference type="AlphaFoldDB" id="A0A562TS67"/>
<evidence type="ECO:0000313" key="3">
    <source>
        <dbReference type="Proteomes" id="UP000317010"/>
    </source>
</evidence>
<comment type="caution">
    <text evidence="2">The sequence shown here is derived from an EMBL/GenBank/DDBJ whole genome shotgun (WGS) entry which is preliminary data.</text>
</comment>
<evidence type="ECO:0000313" key="2">
    <source>
        <dbReference type="EMBL" id="TWI96283.1"/>
    </source>
</evidence>
<sequence length="228" mass="25088">MALILQIETATTSCSVAIAKDGIILAYKEANERNTHAEVITRFVEHVINEAGVTYQQLDAIAVSCGPGSYTGLRIGISTVKGLCYALDKPLIAIETLAAMSDGAKRNREYNDDMLLCPMIDARRMEVFTAVFNSDGEKVEATSALIIDENSFSNLLVDKKVLFFGDGAEKCQSVLSSNSNAIFLNGFINSAVHLSERTLEKFVNREFEDVAYFEPYYLKEFIAGKKAL</sequence>
<dbReference type="OrthoDB" id="9784166at2"/>
<dbReference type="PANTHER" id="PTHR11735:SF11">
    <property type="entry name" value="TRNA THREONYLCARBAMOYLADENOSINE BIOSYNTHESIS PROTEIN TSAB"/>
    <property type="match status" value="1"/>
</dbReference>
<evidence type="ECO:0000259" key="1">
    <source>
        <dbReference type="Pfam" id="PF00814"/>
    </source>
</evidence>
<dbReference type="EMBL" id="VLLI01000013">
    <property type="protein sequence ID" value="TWI96283.1"/>
    <property type="molecule type" value="Genomic_DNA"/>
</dbReference>
<dbReference type="InterPro" id="IPR043129">
    <property type="entry name" value="ATPase_NBD"/>
</dbReference>
<protein>
    <submittedName>
        <fullName evidence="2">tRNA threonylcarbamoyladenosine biosynthesis protein TsaB</fullName>
    </submittedName>
</protein>
<dbReference type="Pfam" id="PF00814">
    <property type="entry name" value="TsaD"/>
    <property type="match status" value="1"/>
</dbReference>
<feature type="domain" description="Gcp-like" evidence="1">
    <location>
        <begin position="34"/>
        <end position="141"/>
    </location>
</feature>
<dbReference type="PANTHER" id="PTHR11735">
    <property type="entry name" value="TRNA N6-ADENOSINE THREONYLCARBAMOYLTRANSFERASE"/>
    <property type="match status" value="1"/>
</dbReference>
<keyword evidence="3" id="KW-1185">Reference proteome</keyword>
<dbReference type="SUPFAM" id="SSF53067">
    <property type="entry name" value="Actin-like ATPase domain"/>
    <property type="match status" value="2"/>
</dbReference>
<dbReference type="InterPro" id="IPR022496">
    <property type="entry name" value="T6A_TsaB"/>
</dbReference>
<dbReference type="GO" id="GO:0005829">
    <property type="term" value="C:cytosol"/>
    <property type="evidence" value="ECO:0007669"/>
    <property type="project" value="TreeGrafter"/>
</dbReference>
<accession>A0A562TS67</accession>
<organism evidence="2 3">
    <name type="scientific">Mucilaginibacter frigoritolerans</name>
    <dbReference type="NCBI Taxonomy" id="652788"/>
    <lineage>
        <taxon>Bacteria</taxon>
        <taxon>Pseudomonadati</taxon>
        <taxon>Bacteroidota</taxon>
        <taxon>Sphingobacteriia</taxon>
        <taxon>Sphingobacteriales</taxon>
        <taxon>Sphingobacteriaceae</taxon>
        <taxon>Mucilaginibacter</taxon>
    </lineage>
</organism>
<dbReference type="CDD" id="cd24032">
    <property type="entry name" value="ASKHA_NBD_TsaB"/>
    <property type="match status" value="1"/>
</dbReference>